<keyword evidence="1" id="KW-0472">Membrane</keyword>
<dbReference type="HOGENOM" id="CLU_3268037_0_0_9"/>
<sequence>MRKLTKNCYFLFLFLLIYINIDFSSMRLGALTAFFVVKNAY</sequence>
<dbReference type="STRING" id="553973.CLOHYLEM_06879"/>
<proteinExistence type="predicted"/>
<comment type="caution">
    <text evidence="2">The sequence shown here is derived from an EMBL/GenBank/DDBJ whole genome shotgun (WGS) entry which is preliminary data.</text>
</comment>
<dbReference type="Proteomes" id="UP000004893">
    <property type="component" value="Unassembled WGS sequence"/>
</dbReference>
<evidence type="ECO:0000256" key="1">
    <source>
        <dbReference type="SAM" id="Phobius"/>
    </source>
</evidence>
<keyword evidence="1" id="KW-1133">Transmembrane helix</keyword>
<organism evidence="2 3">
    <name type="scientific">[Clostridium] hylemonae DSM 15053</name>
    <dbReference type="NCBI Taxonomy" id="553973"/>
    <lineage>
        <taxon>Bacteria</taxon>
        <taxon>Bacillati</taxon>
        <taxon>Bacillota</taxon>
        <taxon>Clostridia</taxon>
        <taxon>Lachnospirales</taxon>
        <taxon>Lachnospiraceae</taxon>
    </lineage>
</organism>
<keyword evidence="3" id="KW-1185">Reference proteome</keyword>
<accession>C0C464</accession>
<evidence type="ECO:0000313" key="3">
    <source>
        <dbReference type="Proteomes" id="UP000004893"/>
    </source>
</evidence>
<protein>
    <submittedName>
        <fullName evidence="2">Uncharacterized protein</fullName>
    </submittedName>
</protein>
<dbReference type="AlphaFoldDB" id="C0C464"/>
<evidence type="ECO:0000313" key="2">
    <source>
        <dbReference type="EMBL" id="EEG72857.1"/>
    </source>
</evidence>
<reference evidence="2" key="2">
    <citation type="submission" date="2013-06" db="EMBL/GenBank/DDBJ databases">
        <title>Draft genome sequence of Clostridium hylemonae (DSM 15053).</title>
        <authorList>
            <person name="Sudarsanam P."/>
            <person name="Ley R."/>
            <person name="Guruge J."/>
            <person name="Turnbaugh P.J."/>
            <person name="Mahowald M."/>
            <person name="Liep D."/>
            <person name="Gordon J."/>
        </authorList>
    </citation>
    <scope>NUCLEOTIDE SEQUENCE</scope>
    <source>
        <strain evidence="2">DSM 15053</strain>
    </source>
</reference>
<feature type="transmembrane region" description="Helical" evidence="1">
    <location>
        <begin position="12"/>
        <end position="37"/>
    </location>
</feature>
<reference evidence="2" key="1">
    <citation type="submission" date="2009-02" db="EMBL/GenBank/DDBJ databases">
        <authorList>
            <person name="Fulton L."/>
            <person name="Clifton S."/>
            <person name="Fulton B."/>
            <person name="Xu J."/>
            <person name="Minx P."/>
            <person name="Pepin K.H."/>
            <person name="Johnson M."/>
            <person name="Bhonagiri V."/>
            <person name="Nash W.E."/>
            <person name="Mardis E.R."/>
            <person name="Wilson R.K."/>
        </authorList>
    </citation>
    <scope>NUCLEOTIDE SEQUENCE [LARGE SCALE GENOMIC DNA]</scope>
    <source>
        <strain evidence="2">DSM 15053</strain>
    </source>
</reference>
<keyword evidence="1" id="KW-0812">Transmembrane</keyword>
<name>C0C464_9FIRM</name>
<gene>
    <name evidence="2" type="ORF">CLOHYLEM_06879</name>
</gene>
<dbReference type="EMBL" id="ABYI02000034">
    <property type="protein sequence ID" value="EEG72857.1"/>
    <property type="molecule type" value="Genomic_DNA"/>
</dbReference>